<dbReference type="Proteomes" id="UP000192247">
    <property type="component" value="Unassembled WGS sequence"/>
</dbReference>
<gene>
    <name evidence="2" type="ORF">BIW11_08851</name>
</gene>
<keyword evidence="1" id="KW-1133">Transmembrane helix</keyword>
<keyword evidence="1" id="KW-0472">Membrane</keyword>
<comment type="caution">
    <text evidence="2">The sequence shown here is derived from an EMBL/GenBank/DDBJ whole genome shotgun (WGS) entry which is preliminary data.</text>
</comment>
<accession>A0A1V9XMP4</accession>
<protein>
    <submittedName>
        <fullName evidence="2">Ceramide synthase 1-like</fullName>
    </submittedName>
</protein>
<evidence type="ECO:0000256" key="1">
    <source>
        <dbReference type="SAM" id="Phobius"/>
    </source>
</evidence>
<reference evidence="2 3" key="1">
    <citation type="journal article" date="2017" name="Gigascience">
        <title>Draft genome of the honey bee ectoparasitic mite, Tropilaelaps mercedesae, is shaped by the parasitic life history.</title>
        <authorList>
            <person name="Dong X."/>
            <person name="Armstrong S.D."/>
            <person name="Xia D."/>
            <person name="Makepeace B.L."/>
            <person name="Darby A.C."/>
            <person name="Kadowaki T."/>
        </authorList>
    </citation>
    <scope>NUCLEOTIDE SEQUENCE [LARGE SCALE GENOMIC DNA]</scope>
    <source>
        <strain evidence="2">Wuxi-XJTLU</strain>
    </source>
</reference>
<proteinExistence type="predicted"/>
<feature type="transmembrane region" description="Helical" evidence="1">
    <location>
        <begin position="12"/>
        <end position="29"/>
    </location>
</feature>
<organism evidence="2 3">
    <name type="scientific">Tropilaelaps mercedesae</name>
    <dbReference type="NCBI Taxonomy" id="418985"/>
    <lineage>
        <taxon>Eukaryota</taxon>
        <taxon>Metazoa</taxon>
        <taxon>Ecdysozoa</taxon>
        <taxon>Arthropoda</taxon>
        <taxon>Chelicerata</taxon>
        <taxon>Arachnida</taxon>
        <taxon>Acari</taxon>
        <taxon>Parasitiformes</taxon>
        <taxon>Mesostigmata</taxon>
        <taxon>Gamasina</taxon>
        <taxon>Dermanyssoidea</taxon>
        <taxon>Laelapidae</taxon>
        <taxon>Tropilaelaps</taxon>
    </lineage>
</organism>
<keyword evidence="1" id="KW-0812">Transmembrane</keyword>
<dbReference type="AlphaFoldDB" id="A0A1V9XMP4"/>
<feature type="transmembrane region" description="Helical" evidence="1">
    <location>
        <begin position="35"/>
        <end position="59"/>
    </location>
</feature>
<evidence type="ECO:0000313" key="3">
    <source>
        <dbReference type="Proteomes" id="UP000192247"/>
    </source>
</evidence>
<feature type="non-terminal residue" evidence="2">
    <location>
        <position position="1"/>
    </location>
</feature>
<keyword evidence="3" id="KW-1185">Reference proteome</keyword>
<dbReference type="EMBL" id="MNPL01007393">
    <property type="protein sequence ID" value="OQR74780.1"/>
    <property type="molecule type" value="Genomic_DNA"/>
</dbReference>
<sequence>ALTRLYYYPFKAIYATSGILLNTANMAVLESCSVLMIFMLYAILIMDLYWFGIITAILYKSLRGTLKNGVDDIREEDVADKEVKGNEKED</sequence>
<name>A0A1V9XMP4_9ACAR</name>
<evidence type="ECO:0000313" key="2">
    <source>
        <dbReference type="EMBL" id="OQR74780.1"/>
    </source>
</evidence>
<dbReference type="InParanoid" id="A0A1V9XMP4"/>